<gene>
    <name evidence="1" type="ORF">MKW98_004150</name>
</gene>
<reference evidence="1" key="1">
    <citation type="submission" date="2022-04" db="EMBL/GenBank/DDBJ databases">
        <title>A functionally conserved STORR gene fusion in Papaver species that diverged 16.8 million years ago.</title>
        <authorList>
            <person name="Catania T."/>
        </authorList>
    </citation>
    <scope>NUCLEOTIDE SEQUENCE</scope>
    <source>
        <strain evidence="1">S-188037</strain>
    </source>
</reference>
<comment type="caution">
    <text evidence="1">The sequence shown here is derived from an EMBL/GenBank/DDBJ whole genome shotgun (WGS) entry which is preliminary data.</text>
</comment>
<dbReference type="EMBL" id="JAJJMB010007553">
    <property type="protein sequence ID" value="KAI3929996.1"/>
    <property type="molecule type" value="Genomic_DNA"/>
</dbReference>
<organism evidence="1 2">
    <name type="scientific">Papaver atlanticum</name>
    <dbReference type="NCBI Taxonomy" id="357466"/>
    <lineage>
        <taxon>Eukaryota</taxon>
        <taxon>Viridiplantae</taxon>
        <taxon>Streptophyta</taxon>
        <taxon>Embryophyta</taxon>
        <taxon>Tracheophyta</taxon>
        <taxon>Spermatophyta</taxon>
        <taxon>Magnoliopsida</taxon>
        <taxon>Ranunculales</taxon>
        <taxon>Papaveraceae</taxon>
        <taxon>Papaveroideae</taxon>
        <taxon>Papaver</taxon>
    </lineage>
</organism>
<protein>
    <submittedName>
        <fullName evidence="1">Uncharacterized protein</fullName>
    </submittedName>
</protein>
<evidence type="ECO:0000313" key="2">
    <source>
        <dbReference type="Proteomes" id="UP001202328"/>
    </source>
</evidence>
<name>A0AAD4XNU5_9MAGN</name>
<evidence type="ECO:0000313" key="1">
    <source>
        <dbReference type="EMBL" id="KAI3929996.1"/>
    </source>
</evidence>
<dbReference type="AlphaFoldDB" id="A0AAD4XNU5"/>
<proteinExistence type="predicted"/>
<sequence length="193" mass="21622">MARIIKKAITPVLLAYTRTARRNYSSSSSCIFIPQQLKNSSSTNISRSSSLIYQIRTPTRDFSSSIDKKGPSGSDKIISAGEEALLKKVVETPSGFPFKIEDKPGEQTYLSGLHQYISEKPLWIEVPSKGFYASESELEDDDEYWRGDYSNLFLDGEAFSANPYRGLPPKIFGDPPVISEEMDKILYPDLYVG</sequence>
<accession>A0AAD4XNU5</accession>
<keyword evidence="2" id="KW-1185">Reference proteome</keyword>
<dbReference type="Proteomes" id="UP001202328">
    <property type="component" value="Unassembled WGS sequence"/>
</dbReference>